<organism evidence="2">
    <name type="scientific">gut metagenome</name>
    <dbReference type="NCBI Taxonomy" id="749906"/>
    <lineage>
        <taxon>unclassified sequences</taxon>
        <taxon>metagenomes</taxon>
        <taxon>organismal metagenomes</taxon>
    </lineage>
</organism>
<accession>J9FD33</accession>
<name>J9FD33_9ZZZZ</name>
<reference evidence="2" key="1">
    <citation type="journal article" date="2012" name="PLoS ONE">
        <title>Gene sets for utilization of primary and secondary nutrition supplies in the distal gut of endangered iberian lynx.</title>
        <authorList>
            <person name="Alcaide M."/>
            <person name="Messina E."/>
            <person name="Richter M."/>
            <person name="Bargiela R."/>
            <person name="Peplies J."/>
            <person name="Huws S.A."/>
            <person name="Newbold C.J."/>
            <person name="Golyshin P.N."/>
            <person name="Simon M.A."/>
            <person name="Lopez G."/>
            <person name="Yakimov M.M."/>
            <person name="Ferrer M."/>
        </authorList>
    </citation>
    <scope>NUCLEOTIDE SEQUENCE</scope>
</reference>
<dbReference type="InterPro" id="IPR003769">
    <property type="entry name" value="ClpS_core"/>
</dbReference>
<dbReference type="HAMAP" id="MF_00302">
    <property type="entry name" value="ClpS"/>
    <property type="match status" value="1"/>
</dbReference>
<protein>
    <submittedName>
        <fullName evidence="2">Protein containing Adaptor protein ClpS, core domain protein</fullName>
    </submittedName>
</protein>
<dbReference type="Gene3D" id="3.30.1390.10">
    <property type="match status" value="1"/>
</dbReference>
<dbReference type="InterPro" id="IPR014719">
    <property type="entry name" value="Ribosomal_bL12_C/ClpS-like"/>
</dbReference>
<dbReference type="SUPFAM" id="SSF54736">
    <property type="entry name" value="ClpS-like"/>
    <property type="match status" value="1"/>
</dbReference>
<dbReference type="AlphaFoldDB" id="J9FD33"/>
<evidence type="ECO:0000313" key="2">
    <source>
        <dbReference type="EMBL" id="EJW92328.1"/>
    </source>
</evidence>
<dbReference type="GO" id="GO:0030163">
    <property type="term" value="P:protein catabolic process"/>
    <property type="evidence" value="ECO:0007669"/>
    <property type="project" value="InterPro"/>
</dbReference>
<dbReference type="GO" id="GO:0006508">
    <property type="term" value="P:proteolysis"/>
    <property type="evidence" value="ECO:0007669"/>
    <property type="project" value="InterPro"/>
</dbReference>
<dbReference type="EMBL" id="AMCI01007609">
    <property type="protein sequence ID" value="EJW92328.1"/>
    <property type="molecule type" value="Genomic_DNA"/>
</dbReference>
<proteinExistence type="inferred from homology"/>
<dbReference type="Pfam" id="PF02617">
    <property type="entry name" value="ClpS"/>
    <property type="match status" value="1"/>
</dbReference>
<gene>
    <name evidence="2" type="ORF">EVA_19564</name>
</gene>
<feature type="domain" description="Adaptor protein ClpS core" evidence="1">
    <location>
        <begin position="1"/>
        <end position="72"/>
    </location>
</feature>
<feature type="non-terminal residue" evidence="2">
    <location>
        <position position="1"/>
    </location>
</feature>
<dbReference type="InterPro" id="IPR022935">
    <property type="entry name" value="ClpS"/>
</dbReference>
<sequence length="81" mass="9086">VILLNDDYTPFDWVIDILVRVFERTHDDAVTITNTVHHAGKGIAGVFPREKAKRLADQANRLSREAGHPFTCIAQPFGDVE</sequence>
<evidence type="ECO:0000259" key="1">
    <source>
        <dbReference type="Pfam" id="PF02617"/>
    </source>
</evidence>
<comment type="caution">
    <text evidence="2">The sequence shown here is derived from an EMBL/GenBank/DDBJ whole genome shotgun (WGS) entry which is preliminary data.</text>
</comment>